<dbReference type="EMBL" id="BAABDQ010000002">
    <property type="protein sequence ID" value="GAA3532531.1"/>
    <property type="molecule type" value="Genomic_DNA"/>
</dbReference>
<dbReference type="InterPro" id="IPR001647">
    <property type="entry name" value="HTH_TetR"/>
</dbReference>
<dbReference type="InterPro" id="IPR009057">
    <property type="entry name" value="Homeodomain-like_sf"/>
</dbReference>
<dbReference type="PRINTS" id="PR00455">
    <property type="entry name" value="HTHTETR"/>
</dbReference>
<dbReference type="RefSeq" id="WP_345559024.1">
    <property type="nucleotide sequence ID" value="NZ_BAABDQ010000002.1"/>
</dbReference>
<keyword evidence="1 2" id="KW-0238">DNA-binding</keyword>
<evidence type="ECO:0000313" key="5">
    <source>
        <dbReference type="Proteomes" id="UP001500630"/>
    </source>
</evidence>
<feature type="DNA-binding region" description="H-T-H motif" evidence="2">
    <location>
        <begin position="38"/>
        <end position="57"/>
    </location>
</feature>
<gene>
    <name evidence="4" type="ORF">GCM10022419_009490</name>
</gene>
<evidence type="ECO:0000259" key="3">
    <source>
        <dbReference type="PROSITE" id="PS50977"/>
    </source>
</evidence>
<dbReference type="InterPro" id="IPR050109">
    <property type="entry name" value="HTH-type_TetR-like_transc_reg"/>
</dbReference>
<dbReference type="Pfam" id="PF00440">
    <property type="entry name" value="TetR_N"/>
    <property type="match status" value="1"/>
</dbReference>
<dbReference type="SUPFAM" id="SSF46689">
    <property type="entry name" value="Homeodomain-like"/>
    <property type="match status" value="1"/>
</dbReference>
<accession>A0ABP6VF35</accession>
<organism evidence="4 5">
    <name type="scientific">Nonomuraea rosea</name>
    <dbReference type="NCBI Taxonomy" id="638574"/>
    <lineage>
        <taxon>Bacteria</taxon>
        <taxon>Bacillati</taxon>
        <taxon>Actinomycetota</taxon>
        <taxon>Actinomycetes</taxon>
        <taxon>Streptosporangiales</taxon>
        <taxon>Streptosporangiaceae</taxon>
        <taxon>Nonomuraea</taxon>
    </lineage>
</organism>
<reference evidence="5" key="1">
    <citation type="journal article" date="2019" name="Int. J. Syst. Evol. Microbiol.">
        <title>The Global Catalogue of Microorganisms (GCM) 10K type strain sequencing project: providing services to taxonomists for standard genome sequencing and annotation.</title>
        <authorList>
            <consortium name="The Broad Institute Genomics Platform"/>
            <consortium name="The Broad Institute Genome Sequencing Center for Infectious Disease"/>
            <person name="Wu L."/>
            <person name="Ma J."/>
        </authorList>
    </citation>
    <scope>NUCLEOTIDE SEQUENCE [LARGE SCALE GENOMIC DNA]</scope>
    <source>
        <strain evidence="5">JCM 17326</strain>
    </source>
</reference>
<evidence type="ECO:0000256" key="1">
    <source>
        <dbReference type="ARBA" id="ARBA00023125"/>
    </source>
</evidence>
<dbReference type="Proteomes" id="UP001500630">
    <property type="component" value="Unassembled WGS sequence"/>
</dbReference>
<proteinExistence type="predicted"/>
<feature type="domain" description="HTH tetR-type" evidence="3">
    <location>
        <begin position="15"/>
        <end position="75"/>
    </location>
</feature>
<dbReference type="Gene3D" id="1.10.357.10">
    <property type="entry name" value="Tetracycline Repressor, domain 2"/>
    <property type="match status" value="1"/>
</dbReference>
<protein>
    <submittedName>
        <fullName evidence="4">Helix-turn-helix domain-containing protein</fullName>
    </submittedName>
</protein>
<sequence>MVRVGRPPQDPARQLERAHRILDAAAELILDRGYDKTSIDEVARRAGVAKGTIYLHWKTRDDLVSALLRRERVLLLADIRESGPATLSALFGEFARALLRRPLLRAVLTGDSQVLGKLTRQKRSRQGAFDLGGAYDGYIAELIKRGAVRAEPGDQVTVVNSVVYGFLFLPDGSSGVARLPDERIAELVADTIERATGTGRRLSADDRRAVERATLDFIDALAESAQLRLAGSLGSKECVT</sequence>
<evidence type="ECO:0000313" key="4">
    <source>
        <dbReference type="EMBL" id="GAA3532531.1"/>
    </source>
</evidence>
<keyword evidence="5" id="KW-1185">Reference proteome</keyword>
<evidence type="ECO:0000256" key="2">
    <source>
        <dbReference type="PROSITE-ProRule" id="PRU00335"/>
    </source>
</evidence>
<name>A0ABP6VF35_9ACTN</name>
<comment type="caution">
    <text evidence="4">The sequence shown here is derived from an EMBL/GenBank/DDBJ whole genome shotgun (WGS) entry which is preliminary data.</text>
</comment>
<dbReference type="PANTHER" id="PTHR30055">
    <property type="entry name" value="HTH-TYPE TRANSCRIPTIONAL REGULATOR RUTR"/>
    <property type="match status" value="1"/>
</dbReference>
<dbReference type="PROSITE" id="PS50977">
    <property type="entry name" value="HTH_TETR_2"/>
    <property type="match status" value="1"/>
</dbReference>
<dbReference type="PANTHER" id="PTHR30055:SF153">
    <property type="entry name" value="HTH-TYPE TRANSCRIPTIONAL REPRESSOR RV3405C"/>
    <property type="match status" value="1"/>
</dbReference>